<dbReference type="InterPro" id="IPR012349">
    <property type="entry name" value="Split_barrel_FMN-bd"/>
</dbReference>
<evidence type="ECO:0000256" key="1">
    <source>
        <dbReference type="SAM" id="MobiDB-lite"/>
    </source>
</evidence>
<proteinExistence type="predicted"/>
<organism evidence="2 3">
    <name type="scientific">Microbacterium alkaliflavum</name>
    <dbReference type="NCBI Taxonomy" id="3248839"/>
    <lineage>
        <taxon>Bacteria</taxon>
        <taxon>Bacillati</taxon>
        <taxon>Actinomycetota</taxon>
        <taxon>Actinomycetes</taxon>
        <taxon>Micrococcales</taxon>
        <taxon>Microbacteriaceae</taxon>
        <taxon>Microbacterium</taxon>
    </lineage>
</organism>
<dbReference type="InterPro" id="IPR024747">
    <property type="entry name" value="Pyridox_Oxase-rel"/>
</dbReference>
<gene>
    <name evidence="2" type="ORF">ACH3VR_07625</name>
</gene>
<protein>
    <submittedName>
        <fullName evidence="2">Pyridoxamine 5'-phosphate oxidase family protein</fullName>
    </submittedName>
</protein>
<name>A0ABW7Q750_9MICO</name>
<keyword evidence="3" id="KW-1185">Reference proteome</keyword>
<dbReference type="Proteomes" id="UP001610861">
    <property type="component" value="Unassembled WGS sequence"/>
</dbReference>
<dbReference type="Pfam" id="PF12900">
    <property type="entry name" value="Pyridox_ox_2"/>
    <property type="match status" value="1"/>
</dbReference>
<reference evidence="2 3" key="1">
    <citation type="submission" date="2024-09" db="EMBL/GenBank/DDBJ databases">
        <authorList>
            <person name="Pan X."/>
        </authorList>
    </citation>
    <scope>NUCLEOTIDE SEQUENCE [LARGE SCALE GENOMIC DNA]</scope>
    <source>
        <strain evidence="2 3">B2969</strain>
    </source>
</reference>
<accession>A0ABW7Q750</accession>
<dbReference type="Gene3D" id="2.30.110.10">
    <property type="entry name" value="Electron Transport, Fmn-binding Protein, Chain A"/>
    <property type="match status" value="1"/>
</dbReference>
<evidence type="ECO:0000313" key="2">
    <source>
        <dbReference type="EMBL" id="MFH8250218.1"/>
    </source>
</evidence>
<comment type="caution">
    <text evidence="2">The sequence shown here is derived from an EMBL/GenBank/DDBJ whole genome shotgun (WGS) entry which is preliminary data.</text>
</comment>
<evidence type="ECO:0000313" key="3">
    <source>
        <dbReference type="Proteomes" id="UP001610861"/>
    </source>
</evidence>
<dbReference type="SUPFAM" id="SSF50475">
    <property type="entry name" value="FMN-binding split barrel"/>
    <property type="match status" value="1"/>
</dbReference>
<dbReference type="EMBL" id="JBIQWL010000002">
    <property type="protein sequence ID" value="MFH8250218.1"/>
    <property type="molecule type" value="Genomic_DNA"/>
</dbReference>
<feature type="region of interest" description="Disordered" evidence="1">
    <location>
        <begin position="146"/>
        <end position="219"/>
    </location>
</feature>
<dbReference type="RefSeq" id="WP_396640151.1">
    <property type="nucleotide sequence ID" value="NZ_JBIQWL010000002.1"/>
</dbReference>
<sequence length="219" mass="24061">MTNQREDPPPDFTERLLGRTSVARSDSAVTQLTTAECWRLLEDSRLGRLAVTDSRSAPDLFPVNFTTHEGVIYVRTAQGTKLSRILAHPATALEIDGEDAETQWSVVVRGWAHRVVDGEEFEASGAGVLVSWSPGQKPYAVKITPHTVSGRRFRRSDSPGSSERVRPQADLGGAHPTGDNSATVRRAIDDADAQNSRPRRGSRPEPIPHLRPLGQGRRR</sequence>